<name>A0A176WGX3_MARPO</name>
<dbReference type="PROSITE" id="PS51257">
    <property type="entry name" value="PROKAR_LIPOPROTEIN"/>
    <property type="match status" value="1"/>
</dbReference>
<sequence>MEGCTARLSCTPLAIGSCLPGRSGVLRGSGKGVEASGGSGRKVRRTQLRCAYSSGSSRSDDAMGGDPRVQQMLVEMVQIQLGKARMNDFVDERSEYMRMIADEAQREYNRIAMRTMKGLDATGSRVLRQLDQDAYAIERELRIAGAELEAQEKEFEEYQIRSTYSRNEGLFFKNLYEAPLPLRSRSTLYQPKLKKVTIVTSPSRDFTTSYRQILYGGLSLVIVSFIWSSSSAFVAGSMMRVSKFASYGIILSMLMTQLAYVRLLTGDLDIEESVRSDTKLEEKPIFADSVIHISAPGASTT</sequence>
<dbReference type="EMBL" id="LVLJ01000884">
    <property type="protein sequence ID" value="OAE32144.1"/>
    <property type="molecule type" value="Genomic_DNA"/>
</dbReference>
<keyword evidence="1" id="KW-1133">Transmembrane helix</keyword>
<organism evidence="2 3">
    <name type="scientific">Marchantia polymorpha subsp. ruderalis</name>
    <dbReference type="NCBI Taxonomy" id="1480154"/>
    <lineage>
        <taxon>Eukaryota</taxon>
        <taxon>Viridiplantae</taxon>
        <taxon>Streptophyta</taxon>
        <taxon>Embryophyta</taxon>
        <taxon>Marchantiophyta</taxon>
        <taxon>Marchantiopsida</taxon>
        <taxon>Marchantiidae</taxon>
        <taxon>Marchantiales</taxon>
        <taxon>Marchantiaceae</taxon>
        <taxon>Marchantia</taxon>
    </lineage>
</organism>
<dbReference type="PANTHER" id="PTHR35731">
    <property type="entry name" value="8-AMINO-7-OXONONANOATE SYNTHASE"/>
    <property type="match status" value="1"/>
</dbReference>
<proteinExistence type="predicted"/>
<dbReference type="Proteomes" id="UP000077202">
    <property type="component" value="Unassembled WGS sequence"/>
</dbReference>
<keyword evidence="1" id="KW-0472">Membrane</keyword>
<dbReference type="PANTHER" id="PTHR35731:SF6">
    <property type="entry name" value="GTD-BINDING DOMAIN-CONTAINING PROTEIN"/>
    <property type="match status" value="1"/>
</dbReference>
<dbReference type="AlphaFoldDB" id="A0A176WGX3"/>
<feature type="transmembrane region" description="Helical" evidence="1">
    <location>
        <begin position="244"/>
        <end position="265"/>
    </location>
</feature>
<evidence type="ECO:0000256" key="1">
    <source>
        <dbReference type="SAM" id="Phobius"/>
    </source>
</evidence>
<keyword evidence="1" id="KW-0812">Transmembrane</keyword>
<keyword evidence="3" id="KW-1185">Reference proteome</keyword>
<evidence type="ECO:0000313" key="3">
    <source>
        <dbReference type="Proteomes" id="UP000077202"/>
    </source>
</evidence>
<comment type="caution">
    <text evidence="2">The sequence shown here is derived from an EMBL/GenBank/DDBJ whole genome shotgun (WGS) entry which is preliminary data.</text>
</comment>
<feature type="transmembrane region" description="Helical" evidence="1">
    <location>
        <begin position="213"/>
        <end position="238"/>
    </location>
</feature>
<gene>
    <name evidence="2" type="ORF">AXG93_2912s1340</name>
</gene>
<reference evidence="2" key="1">
    <citation type="submission" date="2016-03" db="EMBL/GenBank/DDBJ databases">
        <title>Mechanisms controlling the formation of the plant cell surface in tip-growing cells are functionally conserved among land plants.</title>
        <authorList>
            <person name="Honkanen S."/>
            <person name="Jones V.A."/>
            <person name="Morieri G."/>
            <person name="Champion C."/>
            <person name="Hetherington A.J."/>
            <person name="Kelly S."/>
            <person name="Saint-Marcoux D."/>
            <person name="Proust H."/>
            <person name="Prescott H."/>
            <person name="Dolan L."/>
        </authorList>
    </citation>
    <scope>NUCLEOTIDE SEQUENCE [LARGE SCALE GENOMIC DNA]</scope>
    <source>
        <tissue evidence="2">Whole gametophyte</tissue>
    </source>
</reference>
<evidence type="ECO:0000313" key="2">
    <source>
        <dbReference type="EMBL" id="OAE32144.1"/>
    </source>
</evidence>
<accession>A0A176WGX3</accession>
<protein>
    <submittedName>
        <fullName evidence="2">Uncharacterized protein</fullName>
    </submittedName>
</protein>